<dbReference type="GO" id="GO:0005739">
    <property type="term" value="C:mitochondrion"/>
    <property type="evidence" value="ECO:0007669"/>
    <property type="project" value="TreeGrafter"/>
</dbReference>
<feature type="domain" description="TauD/TfdA-like" evidence="10">
    <location>
        <begin position="95"/>
        <end position="328"/>
    </location>
</feature>
<reference evidence="11" key="1">
    <citation type="journal article" date="2020" name="J. Eukaryot. Microbiol.">
        <title>De novo Sequencing, Assembly and Annotation of the Transcriptome for the Free-Living Testate Amoeba Arcella intermedia.</title>
        <authorList>
            <person name="Ribeiro G.M."/>
            <person name="Porfirio-Sousa A.L."/>
            <person name="Maurer-Alcala X.X."/>
            <person name="Katz L.A."/>
            <person name="Lahr D.J.G."/>
        </authorList>
    </citation>
    <scope>NUCLEOTIDE SEQUENCE</scope>
</reference>
<accession>A0A6B2L8E0</accession>
<dbReference type="UniPathway" id="UPA00118"/>
<dbReference type="Gene3D" id="3.30.2020.30">
    <property type="match status" value="1"/>
</dbReference>
<dbReference type="InterPro" id="IPR038492">
    <property type="entry name" value="GBBH-like_N_sf"/>
</dbReference>
<comment type="similarity">
    <text evidence="4">Belongs to the gamma-BBH/TMLD family.</text>
</comment>
<keyword evidence="6" id="KW-0124">Carnitine biosynthesis</keyword>
<dbReference type="EMBL" id="GIBP01004242">
    <property type="protein sequence ID" value="NDV33211.1"/>
    <property type="molecule type" value="Transcribed_RNA"/>
</dbReference>
<dbReference type="NCBIfam" id="TIGR02410">
    <property type="entry name" value="carnitine_TMLD"/>
    <property type="match status" value="1"/>
</dbReference>
<sequence length="347" mass="40363">MRECCPSTLHPITSQRSVESSNVSLDVRAEVVGVDEKKSVSIGWSDGHRSVFSEKWLLDHSQKSWFSSLVRERIPKPHLWKNQAQLEKMPQIEYEDNPSKESIRNTLNTIHQYGFARIVHTPPTPEATFSYCHKLCSSQNTLWGSCWDYTIDARNLSSDIPDTAYDNTAIPPHTDCSYLWNSAGIQVFHCLKHEGEGGLNPLVDGFYIADRIRQENPSAYDFLSTYPMEWYHNEKDHKIHTFQPIIRTEDGELKQIRFNDVDRAPPPFDEKRMEEYYRSLKVWVKMINDPENQLVLKLLPGTILMVNNWRVLHARTAYTGIRRMCGLYLDPDSFIDRLRVLNCVQEE</sequence>
<dbReference type="PANTHER" id="PTHR10696:SF51">
    <property type="entry name" value="TRIMETHYLLYSINE DIOXYGENASE, MITOCHONDRIAL"/>
    <property type="match status" value="1"/>
</dbReference>
<dbReference type="Pfam" id="PF02668">
    <property type="entry name" value="TauD"/>
    <property type="match status" value="1"/>
</dbReference>
<keyword evidence="7" id="KW-0223">Dioxygenase</keyword>
<dbReference type="InterPro" id="IPR050411">
    <property type="entry name" value="AlphaKG_dependent_hydroxylases"/>
</dbReference>
<evidence type="ECO:0000256" key="9">
    <source>
        <dbReference type="ARBA" id="ARBA00023004"/>
    </source>
</evidence>
<organism evidence="11">
    <name type="scientific">Arcella intermedia</name>
    <dbReference type="NCBI Taxonomy" id="1963864"/>
    <lineage>
        <taxon>Eukaryota</taxon>
        <taxon>Amoebozoa</taxon>
        <taxon>Tubulinea</taxon>
        <taxon>Elardia</taxon>
        <taxon>Arcellinida</taxon>
        <taxon>Sphaerothecina</taxon>
        <taxon>Arcellidae</taxon>
        <taxon>Arcella</taxon>
    </lineage>
</organism>
<proteinExistence type="inferred from homology"/>
<comment type="cofactor">
    <cofactor evidence="1">
        <name>Fe(2+)</name>
        <dbReference type="ChEBI" id="CHEBI:29033"/>
    </cofactor>
</comment>
<dbReference type="GO" id="GO:0005506">
    <property type="term" value="F:iron ion binding"/>
    <property type="evidence" value="ECO:0007669"/>
    <property type="project" value="InterPro"/>
</dbReference>
<dbReference type="Gene3D" id="3.60.130.10">
    <property type="entry name" value="Clavaminate synthase-like"/>
    <property type="match status" value="1"/>
</dbReference>
<keyword evidence="9" id="KW-0408">Iron</keyword>
<dbReference type="GO" id="GO:0045329">
    <property type="term" value="P:carnitine biosynthetic process"/>
    <property type="evidence" value="ECO:0007669"/>
    <property type="project" value="UniProtKB-UniPathway"/>
</dbReference>
<dbReference type="InterPro" id="IPR042098">
    <property type="entry name" value="TauD-like_sf"/>
</dbReference>
<dbReference type="SUPFAM" id="SSF51197">
    <property type="entry name" value="Clavaminate synthase-like"/>
    <property type="match status" value="1"/>
</dbReference>
<comment type="cofactor">
    <cofactor evidence="2">
        <name>L-ascorbate</name>
        <dbReference type="ChEBI" id="CHEBI:38290"/>
    </cofactor>
</comment>
<evidence type="ECO:0000256" key="5">
    <source>
        <dbReference type="ARBA" id="ARBA00022723"/>
    </source>
</evidence>
<evidence type="ECO:0000256" key="1">
    <source>
        <dbReference type="ARBA" id="ARBA00001954"/>
    </source>
</evidence>
<evidence type="ECO:0000256" key="3">
    <source>
        <dbReference type="ARBA" id="ARBA00005022"/>
    </source>
</evidence>
<evidence type="ECO:0000313" key="11">
    <source>
        <dbReference type="EMBL" id="NDV33211.1"/>
    </source>
</evidence>
<dbReference type="AlphaFoldDB" id="A0A6B2L8E0"/>
<evidence type="ECO:0000256" key="7">
    <source>
        <dbReference type="ARBA" id="ARBA00022964"/>
    </source>
</evidence>
<evidence type="ECO:0000256" key="2">
    <source>
        <dbReference type="ARBA" id="ARBA00001961"/>
    </source>
</evidence>
<comment type="pathway">
    <text evidence="3">Amine and polyamine biosynthesis; carnitine biosynthesis.</text>
</comment>
<evidence type="ECO:0000259" key="10">
    <source>
        <dbReference type="Pfam" id="PF02668"/>
    </source>
</evidence>
<dbReference type="InterPro" id="IPR012776">
    <property type="entry name" value="Trimethyllysine_dOase"/>
</dbReference>
<dbReference type="PANTHER" id="PTHR10696">
    <property type="entry name" value="GAMMA-BUTYROBETAINE HYDROXYLASE-RELATED"/>
    <property type="match status" value="1"/>
</dbReference>
<evidence type="ECO:0000256" key="8">
    <source>
        <dbReference type="ARBA" id="ARBA00023002"/>
    </source>
</evidence>
<dbReference type="CDD" id="cd00250">
    <property type="entry name" value="CAS_like"/>
    <property type="match status" value="1"/>
</dbReference>
<dbReference type="GO" id="GO:0050353">
    <property type="term" value="F:trimethyllysine dioxygenase activity"/>
    <property type="evidence" value="ECO:0007669"/>
    <property type="project" value="InterPro"/>
</dbReference>
<dbReference type="InterPro" id="IPR003819">
    <property type="entry name" value="TauD/TfdA-like"/>
</dbReference>
<keyword evidence="5" id="KW-0479">Metal-binding</keyword>
<keyword evidence="8" id="KW-0560">Oxidoreductase</keyword>
<evidence type="ECO:0000256" key="4">
    <source>
        <dbReference type="ARBA" id="ARBA00008654"/>
    </source>
</evidence>
<protein>
    <recommendedName>
        <fullName evidence="10">TauD/TfdA-like domain-containing protein</fullName>
    </recommendedName>
</protein>
<evidence type="ECO:0000256" key="6">
    <source>
        <dbReference type="ARBA" id="ARBA00022873"/>
    </source>
</evidence>
<name>A0A6B2L8E0_9EUKA</name>